<organism evidence="2 3">
    <name type="scientific">Collinsella aerofaciens</name>
    <dbReference type="NCBI Taxonomy" id="74426"/>
    <lineage>
        <taxon>Bacteria</taxon>
        <taxon>Bacillati</taxon>
        <taxon>Actinomycetota</taxon>
        <taxon>Coriobacteriia</taxon>
        <taxon>Coriobacteriales</taxon>
        <taxon>Coriobacteriaceae</taxon>
        <taxon>Collinsella</taxon>
    </lineage>
</organism>
<dbReference type="EMBL" id="WWTB01000003">
    <property type="protein sequence ID" value="MZJ85275.1"/>
    <property type="molecule type" value="Genomic_DNA"/>
</dbReference>
<evidence type="ECO:0000313" key="3">
    <source>
        <dbReference type="Proteomes" id="UP000368032"/>
    </source>
</evidence>
<evidence type="ECO:0000313" key="2">
    <source>
        <dbReference type="EMBL" id="VWL97836.1"/>
    </source>
</evidence>
<sequence length="442" mass="49395">MATHAYDDLYSYLAAFKNSSLAEIIAYLEELGQRRFDAFIRGLAPLIPIEKIENQSLFNFSVDSTLEGGKFPCTDYACREQNIYHLAKFSALYADKTLIHCPIESAFEMGHDDYVSVDELAFGIYLTMRVEDIVKAGILGFSSNYIPLCKDCLARQIERESKAKGLISSYWDELVRQFCSSTSCTLKQAPDGNLYVAIEGMDAYGSHDEMDVDFLVIPSEYESLYASQGETRLDRDMLEKGGILTILLPLLDDCFQALVNPYFSNSSYLTTRPAQIEFLESATSTLYPRKDQTIPIRRLSCPLPIAENATLRSILDCRIRNEESFLVFRDTLSKGLSERPIDTSTLADLKNDLIEPELHKISLVMKNERSRLVTSAGIEAAIGIASFTLGQYGIASPSDAMAFLGAAGIGAVASQSADFLREAKAKENPMYFLWKLNRNNRL</sequence>
<gene>
    <name evidence="2" type="ORF">CKJAJONC_00361</name>
    <name evidence="1" type="ORF">GT635_02180</name>
</gene>
<reference evidence="1 4" key="1">
    <citation type="journal article" date="2019" name="Nat. Med.">
        <title>A library of human gut bacterial isolates paired with longitudinal multiomics data enables mechanistic microbiome research.</title>
        <authorList>
            <person name="Poyet M."/>
            <person name="Groussin M."/>
            <person name="Gibbons S.M."/>
            <person name="Avila-Pacheco J."/>
            <person name="Jiang X."/>
            <person name="Kearney S.M."/>
            <person name="Perrotta A.R."/>
            <person name="Berdy B."/>
            <person name="Zhao S."/>
            <person name="Lieberman T.D."/>
            <person name="Swanson P.K."/>
            <person name="Smith M."/>
            <person name="Roesemann S."/>
            <person name="Alexander J.E."/>
            <person name="Rich S.A."/>
            <person name="Livny J."/>
            <person name="Vlamakis H."/>
            <person name="Clish C."/>
            <person name="Bullock K."/>
            <person name="Deik A."/>
            <person name="Scott J."/>
            <person name="Pierce K.A."/>
            <person name="Xavier R.J."/>
            <person name="Alm E.J."/>
        </authorList>
    </citation>
    <scope>NUCLEOTIDE SEQUENCE [LARGE SCALE GENOMIC DNA]</scope>
    <source>
        <strain evidence="1 4">BIOML-A10</strain>
    </source>
</reference>
<reference evidence="2 3" key="2">
    <citation type="submission" date="2019-10" db="EMBL/GenBank/DDBJ databases">
        <authorList>
            <person name="Wolf R A."/>
        </authorList>
    </citation>
    <scope>NUCLEOTIDE SEQUENCE [LARGE SCALE GENOMIC DNA]</scope>
    <source>
        <strain evidence="2">Collinsella_aerofaciens_DSM_13712</strain>
    </source>
</reference>
<dbReference type="AlphaFoldDB" id="A0A5K1J504"/>
<dbReference type="Proteomes" id="UP000368032">
    <property type="component" value="Unassembled WGS sequence"/>
</dbReference>
<evidence type="ECO:0000313" key="4">
    <source>
        <dbReference type="Proteomes" id="UP000481598"/>
    </source>
</evidence>
<evidence type="ECO:0000313" key="1">
    <source>
        <dbReference type="EMBL" id="MZJ85275.1"/>
    </source>
</evidence>
<dbReference type="EMBL" id="CABWIF010000022">
    <property type="protein sequence ID" value="VWL97836.1"/>
    <property type="molecule type" value="Genomic_DNA"/>
</dbReference>
<dbReference type="Proteomes" id="UP000481598">
    <property type="component" value="Unassembled WGS sequence"/>
</dbReference>
<protein>
    <submittedName>
        <fullName evidence="2">Uncharacterized protein</fullName>
    </submittedName>
</protein>
<dbReference type="RefSeq" id="WP_117774271.1">
    <property type="nucleotide sequence ID" value="NZ_CABWIF010000022.1"/>
</dbReference>
<accession>A0A5K1J504</accession>
<proteinExistence type="predicted"/>
<name>A0A5K1J504_9ACTN</name>